<dbReference type="Gene3D" id="2.120.10.70">
    <property type="entry name" value="Fucose-specific lectin"/>
    <property type="match status" value="1"/>
</dbReference>
<evidence type="ECO:0008006" key="2">
    <source>
        <dbReference type="Google" id="ProtNLM"/>
    </source>
</evidence>
<evidence type="ECO:0000313" key="1">
    <source>
        <dbReference type="EMBL" id="KKL86502.1"/>
    </source>
</evidence>
<protein>
    <recommendedName>
        <fullName evidence="2">Fibronectin type-III domain-containing protein</fullName>
    </recommendedName>
</protein>
<name>A0A0F9IGJ7_9ZZZZ</name>
<accession>A0A0F9IGJ7</accession>
<dbReference type="EMBL" id="LAZR01021097">
    <property type="protein sequence ID" value="KKL86502.1"/>
    <property type="molecule type" value="Genomic_DNA"/>
</dbReference>
<dbReference type="InterPro" id="IPR036278">
    <property type="entry name" value="Sialidase_sf"/>
</dbReference>
<reference evidence="1" key="1">
    <citation type="journal article" date="2015" name="Nature">
        <title>Complex archaea that bridge the gap between prokaryotes and eukaryotes.</title>
        <authorList>
            <person name="Spang A."/>
            <person name="Saw J.H."/>
            <person name="Jorgensen S.L."/>
            <person name="Zaremba-Niedzwiedzka K."/>
            <person name="Martijn J."/>
            <person name="Lind A.E."/>
            <person name="van Eijk R."/>
            <person name="Schleper C."/>
            <person name="Guy L."/>
            <person name="Ettema T.J."/>
        </authorList>
    </citation>
    <scope>NUCLEOTIDE SEQUENCE</scope>
</reference>
<gene>
    <name evidence="1" type="ORF">LCGC14_1944100</name>
</gene>
<dbReference type="SUPFAM" id="SSF50939">
    <property type="entry name" value="Sialidases"/>
    <property type="match status" value="1"/>
</dbReference>
<comment type="caution">
    <text evidence="1">The sequence shown here is derived from an EMBL/GenBank/DDBJ whole genome shotgun (WGS) entry which is preliminary data.</text>
</comment>
<proteinExistence type="predicted"/>
<dbReference type="AlphaFoldDB" id="A0A0F9IGJ7"/>
<feature type="non-terminal residue" evidence="1">
    <location>
        <position position="694"/>
    </location>
</feature>
<sequence>MASDLRVQITTGDSDVGWNGIAHLVSNRTMARASDGRLWVVWEHRRIFDTDGIRAAYSDDDGATWTIEVPLAGVNVGEVMSLVLDSSDVPMIIYIDEDSSPKAIRYLDRSGGSWNSPELVYEFSGDPQIHFAAIDSGNAIHIAFADGHTVKYITGSTGSWSGASTIHTDGDFPSVCAIAVTLDDDILVMFGVNTGDYKSLYYDGSWNAAQSIHSPTSGWSVGTLVIRSNGTAVAAYKCDTASSGTGDIHLNVRGIGVSGVWSGADLLVAAADGAGADDMGPPALGLDANDFAYIIYQEDQSSADDNIYFKGLDSGNNLGSEQTLDSTSTHPNTKNSVYTALWHQNPALGGISPIAQPVAVILSDNGSAYADLFFDAFSTSITPTVETQNSTDVTGTTATGNGNIESLGSSVTAHGHCWDTSTNPTTSDSSVDNGAAGSTGAFTSSITGLSAGTLYYARAFVTNSTGTAYGANVSFIASAPTVITLTCKDVVGVTATGRGDILHLGGSSVTAHGHCWDTSSDPDTGDSLVDNGAASATGGYTSAITGLTPGTVYYTRAFATNSSGTSYGANVLFTAALDRAGIIWMEGSNFRGFDENAIEGKYIRTADVDDAPVNGETEFPISSNWAFDHVAAADPHVGYVLESLFDAQTVLHATSDDTPVALTVTEQTLVGRLTGGNIAAVALGIADNNVAQID</sequence>
<organism evidence="1">
    <name type="scientific">marine sediment metagenome</name>
    <dbReference type="NCBI Taxonomy" id="412755"/>
    <lineage>
        <taxon>unclassified sequences</taxon>
        <taxon>metagenomes</taxon>
        <taxon>ecological metagenomes</taxon>
    </lineage>
</organism>